<dbReference type="GO" id="GO:0016787">
    <property type="term" value="F:hydrolase activity"/>
    <property type="evidence" value="ECO:0007669"/>
    <property type="project" value="UniProtKB-KW"/>
</dbReference>
<dbReference type="PANTHER" id="PTHR43693">
    <property type="entry name" value="PROTEIN PHOSPHATASE CHEZ"/>
    <property type="match status" value="1"/>
</dbReference>
<gene>
    <name evidence="3" type="ORF">C8D85_0237</name>
</gene>
<dbReference type="AlphaFoldDB" id="A0A4R6XGG2"/>
<name>A0A4R6XGG2_9GAMM</name>
<evidence type="ECO:0000313" key="3">
    <source>
        <dbReference type="EMBL" id="TDR14888.1"/>
    </source>
</evidence>
<organism evidence="3 4">
    <name type="scientific">Marinomonas communis</name>
    <dbReference type="NCBI Taxonomy" id="28254"/>
    <lineage>
        <taxon>Bacteria</taxon>
        <taxon>Pseudomonadati</taxon>
        <taxon>Pseudomonadota</taxon>
        <taxon>Gammaproteobacteria</taxon>
        <taxon>Oceanospirillales</taxon>
        <taxon>Oceanospirillaceae</taxon>
        <taxon>Marinomonas</taxon>
    </lineage>
</organism>
<dbReference type="SUPFAM" id="SSF103039">
    <property type="entry name" value="CheC-like"/>
    <property type="match status" value="1"/>
</dbReference>
<sequence length="210" mass="23071">MINYLNPDEHDLVVELMNIGVGKAAASLSQIADDEVTLCVPKLEFLSYEEAESAFNERLSVALSGVSQEFKGFIGGTATLLFPEARSLDLVTAMLGEELDDDIELDAELEQEVLSELGNILLNNCLSTIANILGESLHTDLPTTFHIESDSLLKHLSKGEEPKSVVVMLLTIDFSLKHKDLSGHLVFTIDFSIVDTFKEALQNYLNELGE</sequence>
<reference evidence="3 4" key="1">
    <citation type="submission" date="2019-03" db="EMBL/GenBank/DDBJ databases">
        <title>Genomic Encyclopedia of Type Strains, Phase IV (KMG-IV): sequencing the most valuable type-strain genomes for metagenomic binning, comparative biology and taxonomic classification.</title>
        <authorList>
            <person name="Goeker M."/>
        </authorList>
    </citation>
    <scope>NUCLEOTIDE SEQUENCE [LARGE SCALE GENOMIC DNA]</scope>
    <source>
        <strain evidence="3 4">DSM 5604</strain>
    </source>
</reference>
<comment type="caution">
    <text evidence="3">The sequence shown here is derived from an EMBL/GenBank/DDBJ whole genome shotgun (WGS) entry which is preliminary data.</text>
</comment>
<dbReference type="CDD" id="cd17910">
    <property type="entry name" value="CheC_ClassII"/>
    <property type="match status" value="1"/>
</dbReference>
<evidence type="ECO:0000313" key="4">
    <source>
        <dbReference type="Proteomes" id="UP000295729"/>
    </source>
</evidence>
<protein>
    <submittedName>
        <fullName evidence="3">CheC inhibitor of MCP methylation</fullName>
    </submittedName>
</protein>
<dbReference type="EMBL" id="SNZA01000001">
    <property type="protein sequence ID" value="TDR14888.1"/>
    <property type="molecule type" value="Genomic_DNA"/>
</dbReference>
<evidence type="ECO:0000256" key="2">
    <source>
        <dbReference type="ARBA" id="ARBA00022801"/>
    </source>
</evidence>
<dbReference type="Gene3D" id="3.40.1550.10">
    <property type="entry name" value="CheC-like"/>
    <property type="match status" value="1"/>
</dbReference>
<dbReference type="InterPro" id="IPR028976">
    <property type="entry name" value="CheC-like_sf"/>
</dbReference>
<dbReference type="Proteomes" id="UP000295729">
    <property type="component" value="Unassembled WGS sequence"/>
</dbReference>
<dbReference type="RefSeq" id="WP_133559530.1">
    <property type="nucleotide sequence ID" value="NZ_JAJGNH010000004.1"/>
</dbReference>
<dbReference type="PANTHER" id="PTHR43693:SF1">
    <property type="entry name" value="PROTEIN PHOSPHATASE CHEZ"/>
    <property type="match status" value="1"/>
</dbReference>
<dbReference type="OrthoDB" id="274823at2"/>
<keyword evidence="2" id="KW-0378">Hydrolase</keyword>
<dbReference type="GO" id="GO:0006935">
    <property type="term" value="P:chemotaxis"/>
    <property type="evidence" value="ECO:0007669"/>
    <property type="project" value="UniProtKB-KW"/>
</dbReference>
<evidence type="ECO:0000256" key="1">
    <source>
        <dbReference type="ARBA" id="ARBA00022500"/>
    </source>
</evidence>
<proteinExistence type="predicted"/>
<accession>A0A4R6XGG2</accession>
<dbReference type="InterPro" id="IPR050992">
    <property type="entry name" value="CheZ_family_phosphatases"/>
</dbReference>
<keyword evidence="4" id="KW-1185">Reference proteome</keyword>
<keyword evidence="1" id="KW-0145">Chemotaxis</keyword>